<dbReference type="SUPFAM" id="SSF52058">
    <property type="entry name" value="L domain-like"/>
    <property type="match status" value="1"/>
</dbReference>
<keyword evidence="2" id="KW-1185">Reference proteome</keyword>
<protein>
    <submittedName>
        <fullName evidence="1">Uncharacterized protein</fullName>
    </submittedName>
</protein>
<dbReference type="AlphaFoldDB" id="A0A2N9JCA5"/>
<dbReference type="Gene3D" id="3.80.10.10">
    <property type="entry name" value="Ribonuclease Inhibitor"/>
    <property type="match status" value="1"/>
</dbReference>
<dbReference type="EMBL" id="LT985188">
    <property type="protein sequence ID" value="SPD85149.1"/>
    <property type="molecule type" value="Genomic_DNA"/>
</dbReference>
<sequence>MRFTTTGATFNPSIELAPQSNASVRWVAEDGSELATGASPIIRFGSIEPRTVRLLTVFEDVLTVNLGFNVYDDAGRFHVDSSYNKDPETVEGVSGLGLLVNLRRFMAANTPLTGILDFGGLSKLEFIECFQAQVERVDVKGCTSLVRLCMEKNRLTELDLNPVANSLRDLRAAVQESGRLDFTPLTQPLAALYHFCVRDQTVTGHPSSQQLPACEELWNWNTGQTGELPTPQQALSVMSRSNQYTSADFTGQWTGDGGGELDLENNKLTGIALTGCKALQTIRLRWNSLTSSVVDDVLAEVASWQTKGVTLLLDGNEPPTSTGLRNVAVLRKLGWEVEVSQS</sequence>
<proteinExistence type="predicted"/>
<dbReference type="Proteomes" id="UP000238164">
    <property type="component" value="Chromosome 1"/>
</dbReference>
<reference evidence="1 2" key="1">
    <citation type="submission" date="2018-02" db="EMBL/GenBank/DDBJ databases">
        <authorList>
            <person name="Cohen D.B."/>
            <person name="Kent A.D."/>
        </authorList>
    </citation>
    <scope>NUCLEOTIDE SEQUENCE [LARGE SCALE GENOMIC DNA]</scope>
    <source>
        <strain evidence="1">1</strain>
    </source>
</reference>
<evidence type="ECO:0000313" key="2">
    <source>
        <dbReference type="Proteomes" id="UP000238164"/>
    </source>
</evidence>
<organism evidence="1 2">
    <name type="scientific">Micropruina glycogenica</name>
    <dbReference type="NCBI Taxonomy" id="75385"/>
    <lineage>
        <taxon>Bacteria</taxon>
        <taxon>Bacillati</taxon>
        <taxon>Actinomycetota</taxon>
        <taxon>Actinomycetes</taxon>
        <taxon>Propionibacteriales</taxon>
        <taxon>Nocardioidaceae</taxon>
        <taxon>Micropruina</taxon>
    </lineage>
</organism>
<evidence type="ECO:0000313" key="1">
    <source>
        <dbReference type="EMBL" id="SPD85149.1"/>
    </source>
</evidence>
<name>A0A2N9JCA5_9ACTN</name>
<dbReference type="InterPro" id="IPR032675">
    <property type="entry name" value="LRR_dom_sf"/>
</dbReference>
<gene>
    <name evidence="1" type="ORF">MPLG2_0113</name>
</gene>
<dbReference type="KEGG" id="mgg:MPLG2_0113"/>
<accession>A0A2N9JCA5</accession>